<accession>A0ACD0NN04</accession>
<sequence>MQFLGSSIVFAAILASTTLVSASSHDRVHAPAIRRLDHHRRSTCSSSATGKGHHRKHHKNKKHGKSGSSASSTSSSSKPKSTSSSSNSSSGSSSGSSGSSSSSGSSNSNSGSGSSSSSSSSLSKSSGKPGLCWANSNGIPIDNFLIGDVSWYYSWSDTPGWDNAPVDDVMYCPMLWGYKNEASFKKNVLNNPNGKFNKHKCVMGMNEVNQVGQAKMSPAEGCQLMRENISPLKAQGWYVMGPSTTSAPDGKDWYDEFKKTCPDVFNSLDAIALHWYDVDLDKFKAYVEDWHDTYGKDVWVTEFACQNFNGGAQCSSGEAWNLLQGATQWMDTKEWVKGYAPFAVLDNLQGVSEVNRLSNGHQPTALFNMFSKM</sequence>
<protein>
    <submittedName>
        <fullName evidence="1">Uncharacterized protein</fullName>
    </submittedName>
</protein>
<evidence type="ECO:0000313" key="1">
    <source>
        <dbReference type="EMBL" id="PWN47191.1"/>
    </source>
</evidence>
<dbReference type="EMBL" id="KZ820509">
    <property type="protein sequence ID" value="PWN47191.1"/>
    <property type="molecule type" value="Genomic_DNA"/>
</dbReference>
<dbReference type="Proteomes" id="UP000245626">
    <property type="component" value="Unassembled WGS sequence"/>
</dbReference>
<gene>
    <name evidence="1" type="ORF">IE53DRAFT_262845</name>
</gene>
<evidence type="ECO:0000313" key="2">
    <source>
        <dbReference type="Proteomes" id="UP000245626"/>
    </source>
</evidence>
<keyword evidence="2" id="KW-1185">Reference proteome</keyword>
<proteinExistence type="predicted"/>
<name>A0ACD0NN04_9BASI</name>
<reference evidence="1 2" key="1">
    <citation type="journal article" date="2018" name="Mol. Biol. Evol.">
        <title>Broad Genomic Sampling Reveals a Smut Pathogenic Ancestry of the Fungal Clade Ustilaginomycotina.</title>
        <authorList>
            <person name="Kijpornyongpan T."/>
            <person name="Mondo S.J."/>
            <person name="Barry K."/>
            <person name="Sandor L."/>
            <person name="Lee J."/>
            <person name="Lipzen A."/>
            <person name="Pangilinan J."/>
            <person name="LaButti K."/>
            <person name="Hainaut M."/>
            <person name="Henrissat B."/>
            <person name="Grigoriev I.V."/>
            <person name="Spatafora J.W."/>
            <person name="Aime M.C."/>
        </authorList>
    </citation>
    <scope>NUCLEOTIDE SEQUENCE [LARGE SCALE GENOMIC DNA]</scope>
    <source>
        <strain evidence="1 2">SA 807</strain>
    </source>
</reference>
<organism evidence="1 2">
    <name type="scientific">Violaceomyces palustris</name>
    <dbReference type="NCBI Taxonomy" id="1673888"/>
    <lineage>
        <taxon>Eukaryota</taxon>
        <taxon>Fungi</taxon>
        <taxon>Dikarya</taxon>
        <taxon>Basidiomycota</taxon>
        <taxon>Ustilaginomycotina</taxon>
        <taxon>Ustilaginomycetes</taxon>
        <taxon>Violaceomycetales</taxon>
        <taxon>Violaceomycetaceae</taxon>
        <taxon>Violaceomyces</taxon>
    </lineage>
</organism>